<dbReference type="CDD" id="cd02668">
    <property type="entry name" value="Peptidase_C19L"/>
    <property type="match status" value="1"/>
</dbReference>
<evidence type="ECO:0000256" key="3">
    <source>
        <dbReference type="ARBA" id="ARBA00009085"/>
    </source>
</evidence>
<comment type="similarity">
    <text evidence="3">Belongs to the peptidase C19 family.</text>
</comment>
<dbReference type="GO" id="GO:0004843">
    <property type="term" value="F:cysteine-type deubiquitinase activity"/>
    <property type="evidence" value="ECO:0007669"/>
    <property type="project" value="UniProtKB-EC"/>
</dbReference>
<feature type="region of interest" description="Disordered" evidence="11">
    <location>
        <begin position="129"/>
        <end position="150"/>
    </location>
</feature>
<name>A0A131XRT8_IXORI</name>
<feature type="compositionally biased region" description="Basic and acidic residues" evidence="11">
    <location>
        <begin position="893"/>
        <end position="906"/>
    </location>
</feature>
<evidence type="ECO:0000256" key="9">
    <source>
        <dbReference type="ARBA" id="ARBA00022807"/>
    </source>
</evidence>
<proteinExistence type="evidence at transcript level"/>
<dbReference type="SUPFAM" id="SSF143791">
    <property type="entry name" value="DUSP-like"/>
    <property type="match status" value="2"/>
</dbReference>
<dbReference type="PANTHER" id="PTHR24006">
    <property type="entry name" value="UBIQUITIN CARBOXYL-TERMINAL HYDROLASE"/>
    <property type="match status" value="1"/>
</dbReference>
<dbReference type="PROSITE" id="PS00972">
    <property type="entry name" value="USP_1"/>
    <property type="match status" value="1"/>
</dbReference>
<dbReference type="Gene3D" id="3.90.70.10">
    <property type="entry name" value="Cysteine proteinases"/>
    <property type="match status" value="1"/>
</dbReference>
<protein>
    <recommendedName>
        <fullName evidence="4">ubiquitinyl hydrolase 1</fullName>
        <ecNumber evidence="4">3.4.19.12</ecNumber>
    </recommendedName>
</protein>
<dbReference type="InterPro" id="IPR029071">
    <property type="entry name" value="Ubiquitin-like_domsf"/>
</dbReference>
<dbReference type="GO" id="GO:0006508">
    <property type="term" value="P:proteolysis"/>
    <property type="evidence" value="ECO:0007669"/>
    <property type="project" value="UniProtKB-KW"/>
</dbReference>
<dbReference type="GO" id="GO:0005634">
    <property type="term" value="C:nucleus"/>
    <property type="evidence" value="ECO:0007669"/>
    <property type="project" value="UniProtKB-SubCell"/>
</dbReference>
<dbReference type="GO" id="GO:0016579">
    <property type="term" value="P:protein deubiquitination"/>
    <property type="evidence" value="ECO:0007669"/>
    <property type="project" value="InterPro"/>
</dbReference>
<dbReference type="PANTHER" id="PTHR24006:SF722">
    <property type="entry name" value="UBIQUITIN CARBOXYL-TERMINAL HYDROLASE 48"/>
    <property type="match status" value="1"/>
</dbReference>
<dbReference type="EC" id="3.4.19.12" evidence="4"/>
<accession>A0A131XRT8</accession>
<keyword evidence="6" id="KW-0677">Repeat</keyword>
<feature type="domain" description="DUSP" evidence="13">
    <location>
        <begin position="746"/>
        <end position="854"/>
    </location>
</feature>
<comment type="catalytic activity">
    <reaction evidence="1">
        <text>Thiol-dependent hydrolysis of ester, thioester, amide, peptide and isopeptide bonds formed by the C-terminal Gly of ubiquitin (a 76-residue protein attached to proteins as an intracellular targeting signal).</text>
        <dbReference type="EC" id="3.4.19.12"/>
    </reaction>
</comment>
<dbReference type="Gene3D" id="3.30.2230.10">
    <property type="entry name" value="DUSP-like"/>
    <property type="match status" value="1"/>
</dbReference>
<feature type="region of interest" description="Disordered" evidence="11">
    <location>
        <begin position="399"/>
        <end position="425"/>
    </location>
</feature>
<keyword evidence="7" id="KW-0833">Ubl conjugation pathway</keyword>
<dbReference type="InterPro" id="IPR035927">
    <property type="entry name" value="DUSP-like_sf"/>
</dbReference>
<feature type="region of interest" description="Disordered" evidence="11">
    <location>
        <begin position="890"/>
        <end position="932"/>
    </location>
</feature>
<dbReference type="InterPro" id="IPR033841">
    <property type="entry name" value="Pep_USP48"/>
</dbReference>
<evidence type="ECO:0000256" key="11">
    <source>
        <dbReference type="SAM" id="MobiDB-lite"/>
    </source>
</evidence>
<dbReference type="Pfam" id="PF00443">
    <property type="entry name" value="UCH"/>
    <property type="match status" value="1"/>
</dbReference>
<dbReference type="AlphaFoldDB" id="A0A131XRT8"/>
<keyword evidence="5" id="KW-0645">Protease</keyword>
<evidence type="ECO:0000313" key="14">
    <source>
        <dbReference type="EMBL" id="JAP68800.1"/>
    </source>
</evidence>
<reference evidence="14" key="1">
    <citation type="submission" date="2016-02" db="EMBL/GenBank/DDBJ databases">
        <title>RNAseq analyses of the midgut from blood- or serum-fed Ixodes ricinus ticks.</title>
        <authorList>
            <person name="Perner J."/>
            <person name="Provaznik J."/>
            <person name="Schrenkova J."/>
            <person name="Urbanova V."/>
            <person name="Ribeiro J.M."/>
            <person name="Kopacek P."/>
        </authorList>
    </citation>
    <scope>NUCLEOTIDE SEQUENCE</scope>
    <source>
        <tissue evidence="14">Gut</tissue>
    </source>
</reference>
<feature type="compositionally biased region" description="Polar residues" evidence="11">
    <location>
        <begin position="641"/>
        <end position="675"/>
    </location>
</feature>
<evidence type="ECO:0000256" key="8">
    <source>
        <dbReference type="ARBA" id="ARBA00022801"/>
    </source>
</evidence>
<evidence type="ECO:0000256" key="4">
    <source>
        <dbReference type="ARBA" id="ARBA00012759"/>
    </source>
</evidence>
<evidence type="ECO:0000256" key="1">
    <source>
        <dbReference type="ARBA" id="ARBA00000707"/>
    </source>
</evidence>
<dbReference type="InterPro" id="IPR001394">
    <property type="entry name" value="Peptidase_C19_UCH"/>
</dbReference>
<evidence type="ECO:0000256" key="7">
    <source>
        <dbReference type="ARBA" id="ARBA00022786"/>
    </source>
</evidence>
<dbReference type="PROSITE" id="PS50235">
    <property type="entry name" value="USP_3"/>
    <property type="match status" value="1"/>
</dbReference>
<dbReference type="GO" id="GO:0005829">
    <property type="term" value="C:cytosol"/>
    <property type="evidence" value="ECO:0007669"/>
    <property type="project" value="TreeGrafter"/>
</dbReference>
<dbReference type="InterPro" id="IPR018200">
    <property type="entry name" value="USP_CS"/>
</dbReference>
<dbReference type="SUPFAM" id="SSF54001">
    <property type="entry name" value="Cysteine proteinases"/>
    <property type="match status" value="1"/>
</dbReference>
<keyword evidence="10" id="KW-0539">Nucleus</keyword>
<dbReference type="EMBL" id="GEFM01006996">
    <property type="protein sequence ID" value="JAP68800.1"/>
    <property type="molecule type" value="mRNA"/>
</dbReference>
<dbReference type="InterPro" id="IPR050164">
    <property type="entry name" value="Peptidase_C19"/>
</dbReference>
<evidence type="ECO:0000256" key="5">
    <source>
        <dbReference type="ARBA" id="ARBA00022670"/>
    </source>
</evidence>
<dbReference type="CDD" id="cd01795">
    <property type="entry name" value="Ubl_USP48"/>
    <property type="match status" value="1"/>
</dbReference>
<feature type="region of interest" description="Disordered" evidence="11">
    <location>
        <begin position="1009"/>
        <end position="1028"/>
    </location>
</feature>
<dbReference type="InterPro" id="IPR044743">
    <property type="entry name" value="Ubl_USP48"/>
</dbReference>
<dbReference type="GO" id="GO:0004197">
    <property type="term" value="F:cysteine-type endopeptidase activity"/>
    <property type="evidence" value="ECO:0007669"/>
    <property type="project" value="InterPro"/>
</dbReference>
<feature type="region of interest" description="Disordered" evidence="11">
    <location>
        <begin position="637"/>
        <end position="675"/>
    </location>
</feature>
<dbReference type="SUPFAM" id="SSF54236">
    <property type="entry name" value="Ubiquitin-like"/>
    <property type="match status" value="1"/>
</dbReference>
<feature type="domain" description="USP" evidence="12">
    <location>
        <begin position="89"/>
        <end position="438"/>
    </location>
</feature>
<comment type="subcellular location">
    <subcellularLocation>
        <location evidence="2">Nucleus</location>
    </subcellularLocation>
</comment>
<evidence type="ECO:0000259" key="12">
    <source>
        <dbReference type="PROSITE" id="PS50235"/>
    </source>
</evidence>
<dbReference type="InterPro" id="IPR038765">
    <property type="entry name" value="Papain-like_cys_pep_sf"/>
</dbReference>
<sequence length="1028" mass="115376">MPSKQQLEKAAWQWAESVDPLNITREHVEAAYRIKCATCKANTCRRNCSGNPRCLSGLGERAWIQDVKDSAWHDIEDPNSERRTEGSFVGLKNLGATCYLNSFLQVWYHNPVFRQALYMWDPLHDPQEKEKCHAPNGDVAPSAEGGNAASNSPASVIGHLQLTFALLQFSKRRYIDPTPFISCLGLNTTQQQDAQEFSKLFISLVENRLSFQEEENVRCVVQQQYSGQYNYVTKCLECSTESLCASEFYELDLNIKGHKVLEQALNEFLQEERLEGSNQYHCEVCGGMRNAVRRIQLQRLPPVLNLQLLRFVFDRATGCKKKIKSSLRFPEHLDLSSHLKKPAGTVEYCLAAVLNHQGPSANSGHYVAHIKDRLSGAWFSFNDEEVCKMPGSLLQLSSEENVASAASSGPAKQPGQKRKQAEETHDSTGAYMLVYKRKGQDPTNLFPADKDDSFWELPDHLKAAVSKDNEDFEQWVAELDAMRAETVSAGKERQTELRSLYEQMHIVSDESFDWLPAEWLVKWLAQKPPKKVPPVDNSSVVCPHNLLDPQKVEKMKCVSSRAADVIYEKFGGGPRLRGALCERCVGMQCRFLRVKAKVQADQKVISKLLKFKPSSDEPKVWVGKRSLQKWKHLALRPFGEQPSSSPSGDCNGVGQSTSTEHQATESDGGSSDQEENSTLFFNEDIKCQHGGLLPNDAARRLVGLNVWEVLKTHFPTAAEFPESSQVCELCQAHLERDLEAQGQLKQQAGMEKQRLSELLQERNRPSPSNLAPGETIYLLSREFLNQWKRFIRCPTTKARPQSIVNAVLLCPHQKLLCVPGSDDERLLLVWPSEWELIKEMFSVDIPIKVSGHEGPEAFLAEPEPCEPCRASAQLERSCSQKGLVFVRRVSSSELEHDQTKKPRLDGDESAAPTPAEESFVPRRCSARRRPRRGEREIHIAASQTLLDLKVQVMRAFSVAPFDQHLALEEDDGRSVTPLTENAATLAQLGVVPGSMLVLKVDESASADFEDCIPEPEPEVGFKGTKLQE</sequence>
<evidence type="ECO:0000256" key="2">
    <source>
        <dbReference type="ARBA" id="ARBA00004123"/>
    </source>
</evidence>
<evidence type="ECO:0000256" key="10">
    <source>
        <dbReference type="ARBA" id="ARBA00023242"/>
    </source>
</evidence>
<keyword evidence="8 14" id="KW-0378">Hydrolase</keyword>
<evidence type="ECO:0000259" key="13">
    <source>
        <dbReference type="PROSITE" id="PS51283"/>
    </source>
</evidence>
<dbReference type="InterPro" id="IPR006615">
    <property type="entry name" value="Pept_C19_DUSP"/>
</dbReference>
<organism evidence="14">
    <name type="scientific">Ixodes ricinus</name>
    <name type="common">Common tick</name>
    <name type="synonym">Acarus ricinus</name>
    <dbReference type="NCBI Taxonomy" id="34613"/>
    <lineage>
        <taxon>Eukaryota</taxon>
        <taxon>Metazoa</taxon>
        <taxon>Ecdysozoa</taxon>
        <taxon>Arthropoda</taxon>
        <taxon>Chelicerata</taxon>
        <taxon>Arachnida</taxon>
        <taxon>Acari</taxon>
        <taxon>Parasitiformes</taxon>
        <taxon>Ixodida</taxon>
        <taxon>Ixodoidea</taxon>
        <taxon>Ixodidae</taxon>
        <taxon>Ixodinae</taxon>
        <taxon>Ixodes</taxon>
    </lineage>
</organism>
<dbReference type="PROSITE" id="PS51283">
    <property type="entry name" value="DUSP"/>
    <property type="match status" value="1"/>
</dbReference>
<dbReference type="InterPro" id="IPR028889">
    <property type="entry name" value="USP"/>
</dbReference>
<keyword evidence="9" id="KW-0788">Thiol protease</keyword>
<dbReference type="PROSITE" id="PS00973">
    <property type="entry name" value="USP_2"/>
    <property type="match status" value="1"/>
</dbReference>
<evidence type="ECO:0000256" key="6">
    <source>
        <dbReference type="ARBA" id="ARBA00022737"/>
    </source>
</evidence>